<proteinExistence type="predicted"/>
<sequence>MSLIHRAAAVLAAGALVLTTAGSAQAAPAGSSAGWLDDQLTKGLVYNAQYDFNDYGLTADTALALVALGGHDAAVKDVRRALAKNVDSWTTGADFGSSDIYSGSVAKAVVVAQATGADPRSFGGVDLVKRLQKRVAGADPIVGRVQDKSDTDYANTIGQSFAARGLALAGSTKAGKVTKFLLKQQCSAGFFRLSFADPSKKKQGCDAGTAEQSAPDTDVTALAVINLSAIPKPGKAVRAAIDNATDWLGEAQKKNGSFGGGPATEASNTNSTGLAAWAFGATGACARAKDAAVWVKGLQVRGDVSGTPLAGEKGAIAYDRAAFKAGQSDGITKETRDQWRRATSQAAPALLDLRAATCRAS</sequence>
<dbReference type="AlphaFoldDB" id="A0A7X0RGM1"/>
<dbReference type="SUPFAM" id="SSF48239">
    <property type="entry name" value="Terpenoid cyclases/Protein prenyltransferases"/>
    <property type="match status" value="1"/>
</dbReference>
<reference evidence="2 3" key="1">
    <citation type="submission" date="2020-08" db="EMBL/GenBank/DDBJ databases">
        <authorList>
            <person name="Seo M.-J."/>
        </authorList>
    </citation>
    <scope>NUCLEOTIDE SEQUENCE [LARGE SCALE GENOMIC DNA]</scope>
    <source>
        <strain evidence="2 3">KIGAM211</strain>
    </source>
</reference>
<name>A0A7X0RGM1_9ACTN</name>
<protein>
    <recommendedName>
        <fullName evidence="4">Peptidase</fullName>
    </recommendedName>
</protein>
<evidence type="ECO:0000313" key="3">
    <source>
        <dbReference type="Proteomes" id="UP000523955"/>
    </source>
</evidence>
<dbReference type="RefSeq" id="WP_185251925.1">
    <property type="nucleotide sequence ID" value="NZ_JACKXE010000001.1"/>
</dbReference>
<organism evidence="2 3">
    <name type="scientific">Nocardioides luti</name>
    <dbReference type="NCBI Taxonomy" id="2761101"/>
    <lineage>
        <taxon>Bacteria</taxon>
        <taxon>Bacillati</taxon>
        <taxon>Actinomycetota</taxon>
        <taxon>Actinomycetes</taxon>
        <taxon>Propionibacteriales</taxon>
        <taxon>Nocardioidaceae</taxon>
        <taxon>Nocardioides</taxon>
    </lineage>
</organism>
<dbReference type="Proteomes" id="UP000523955">
    <property type="component" value="Unassembled WGS sequence"/>
</dbReference>
<dbReference type="InterPro" id="IPR008930">
    <property type="entry name" value="Terpenoid_cyclase/PrenylTrfase"/>
</dbReference>
<feature type="chain" id="PRO_5031072694" description="Peptidase" evidence="1">
    <location>
        <begin position="27"/>
        <end position="361"/>
    </location>
</feature>
<feature type="signal peptide" evidence="1">
    <location>
        <begin position="1"/>
        <end position="26"/>
    </location>
</feature>
<gene>
    <name evidence="2" type="ORF">H5V45_05010</name>
</gene>
<comment type="caution">
    <text evidence="2">The sequence shown here is derived from an EMBL/GenBank/DDBJ whole genome shotgun (WGS) entry which is preliminary data.</text>
</comment>
<keyword evidence="3" id="KW-1185">Reference proteome</keyword>
<accession>A0A7X0RGM1</accession>
<evidence type="ECO:0000256" key="1">
    <source>
        <dbReference type="SAM" id="SignalP"/>
    </source>
</evidence>
<keyword evidence="1" id="KW-0732">Signal</keyword>
<evidence type="ECO:0008006" key="4">
    <source>
        <dbReference type="Google" id="ProtNLM"/>
    </source>
</evidence>
<dbReference type="Gene3D" id="1.50.10.20">
    <property type="match status" value="1"/>
</dbReference>
<dbReference type="EMBL" id="JACKXE010000001">
    <property type="protein sequence ID" value="MBB6626678.1"/>
    <property type="molecule type" value="Genomic_DNA"/>
</dbReference>
<evidence type="ECO:0000313" key="2">
    <source>
        <dbReference type="EMBL" id="MBB6626678.1"/>
    </source>
</evidence>